<keyword evidence="3" id="KW-1185">Reference proteome</keyword>
<evidence type="ECO:0000313" key="3">
    <source>
        <dbReference type="Proteomes" id="UP000051913"/>
    </source>
</evidence>
<organism evidence="2 3">
    <name type="scientific">Bradyrhizobium valentinum</name>
    <dbReference type="NCBI Taxonomy" id="1518501"/>
    <lineage>
        <taxon>Bacteria</taxon>
        <taxon>Pseudomonadati</taxon>
        <taxon>Pseudomonadota</taxon>
        <taxon>Alphaproteobacteria</taxon>
        <taxon>Hyphomicrobiales</taxon>
        <taxon>Nitrobacteraceae</taxon>
        <taxon>Bradyrhizobium</taxon>
    </lineage>
</organism>
<comment type="caution">
    <text evidence="2">The sequence shown here is derived from an EMBL/GenBank/DDBJ whole genome shotgun (WGS) entry which is preliminary data.</text>
</comment>
<feature type="domain" description="DUF6647" evidence="1">
    <location>
        <begin position="5"/>
        <end position="123"/>
    </location>
</feature>
<dbReference type="AlphaFoldDB" id="A0A0R3KPP6"/>
<dbReference type="STRING" id="1518501.CQ10_16610"/>
<proteinExistence type="predicted"/>
<protein>
    <recommendedName>
        <fullName evidence="1">DUF6647 domain-containing protein</fullName>
    </recommendedName>
</protein>
<sequence length="146" mass="16568">MLQEVVSLDSLIAIYIAWIVAQTGLSAPDHPPIHFVTPAEMAMRHGSPENSGLELQALYNRDEGSIYLPQGWRPDDLRQKSTLVHELVHHVQRSNNIVLPCIAAYERQAYELQIKWLREEGVTDPYELIKTNELGIYMVSVCRDGS</sequence>
<dbReference type="EMBL" id="LLXX01000208">
    <property type="protein sequence ID" value="KRQ94917.1"/>
    <property type="molecule type" value="Genomic_DNA"/>
</dbReference>
<evidence type="ECO:0000259" key="1">
    <source>
        <dbReference type="Pfam" id="PF20352"/>
    </source>
</evidence>
<gene>
    <name evidence="2" type="ORF">CP49_29270</name>
</gene>
<dbReference type="InterPro" id="IPR046589">
    <property type="entry name" value="DUF6647"/>
</dbReference>
<dbReference type="Pfam" id="PF20352">
    <property type="entry name" value="DUF6647"/>
    <property type="match status" value="1"/>
</dbReference>
<reference evidence="2 3" key="1">
    <citation type="submission" date="2014-03" db="EMBL/GenBank/DDBJ databases">
        <title>Bradyrhizobium valentinum sp. nov., isolated from effective nodules of Lupinus mariae-josephae, a lupine endemic of basic-lime soils in Eastern Spain.</title>
        <authorList>
            <person name="Duran D."/>
            <person name="Rey L."/>
            <person name="Navarro A."/>
            <person name="Busquets A."/>
            <person name="Imperial J."/>
            <person name="Ruiz-Argueso T."/>
        </authorList>
    </citation>
    <scope>NUCLEOTIDE SEQUENCE [LARGE SCALE GENOMIC DNA]</scope>
    <source>
        <strain evidence="2 3">LmjM3</strain>
    </source>
</reference>
<evidence type="ECO:0000313" key="2">
    <source>
        <dbReference type="EMBL" id="KRQ94917.1"/>
    </source>
</evidence>
<name>A0A0R3KPP6_9BRAD</name>
<dbReference type="Proteomes" id="UP000051913">
    <property type="component" value="Unassembled WGS sequence"/>
</dbReference>
<accession>A0A0R3KPP6</accession>